<keyword evidence="4 5" id="KW-0472">Membrane</keyword>
<keyword evidence="2 5" id="KW-0812">Transmembrane</keyword>
<organism evidence="6 7">
    <name type="scientific">Candidatus Taylorbacteria bacterium RIFCSPHIGHO2_01_FULL_51_15</name>
    <dbReference type="NCBI Taxonomy" id="1802304"/>
    <lineage>
        <taxon>Bacteria</taxon>
        <taxon>Candidatus Tayloriibacteriota</taxon>
    </lineage>
</organism>
<dbReference type="Proteomes" id="UP000178121">
    <property type="component" value="Unassembled WGS sequence"/>
</dbReference>
<dbReference type="AlphaFoldDB" id="A0A1G2MAZ3"/>
<evidence type="ECO:0008006" key="8">
    <source>
        <dbReference type="Google" id="ProtNLM"/>
    </source>
</evidence>
<feature type="transmembrane region" description="Helical" evidence="5">
    <location>
        <begin position="34"/>
        <end position="53"/>
    </location>
</feature>
<evidence type="ECO:0000256" key="5">
    <source>
        <dbReference type="SAM" id="Phobius"/>
    </source>
</evidence>
<keyword evidence="3 5" id="KW-1133">Transmembrane helix</keyword>
<evidence type="ECO:0000256" key="2">
    <source>
        <dbReference type="ARBA" id="ARBA00022692"/>
    </source>
</evidence>
<feature type="transmembrane region" description="Helical" evidence="5">
    <location>
        <begin position="6"/>
        <end position="22"/>
    </location>
</feature>
<evidence type="ECO:0000313" key="7">
    <source>
        <dbReference type="Proteomes" id="UP000178121"/>
    </source>
</evidence>
<dbReference type="Pfam" id="PF09685">
    <property type="entry name" value="MamF_MmsF"/>
    <property type="match status" value="1"/>
</dbReference>
<evidence type="ECO:0000256" key="1">
    <source>
        <dbReference type="ARBA" id="ARBA00004141"/>
    </source>
</evidence>
<dbReference type="InterPro" id="IPR019109">
    <property type="entry name" value="MamF_MmsF"/>
</dbReference>
<dbReference type="EMBL" id="MHRI01000017">
    <property type="protein sequence ID" value="OHA21028.1"/>
    <property type="molecule type" value="Genomic_DNA"/>
</dbReference>
<name>A0A1G2MAZ3_9BACT</name>
<comment type="subcellular location">
    <subcellularLocation>
        <location evidence="1">Membrane</location>
        <topology evidence="1">Multi-pass membrane protein</topology>
    </subcellularLocation>
</comment>
<evidence type="ECO:0000313" key="6">
    <source>
        <dbReference type="EMBL" id="OHA21028.1"/>
    </source>
</evidence>
<evidence type="ECO:0000256" key="3">
    <source>
        <dbReference type="ARBA" id="ARBA00022989"/>
    </source>
</evidence>
<gene>
    <name evidence="6" type="ORF">A2849_01690</name>
</gene>
<reference evidence="6 7" key="1">
    <citation type="journal article" date="2016" name="Nat. Commun.">
        <title>Thousands of microbial genomes shed light on interconnected biogeochemical processes in an aquifer system.</title>
        <authorList>
            <person name="Anantharaman K."/>
            <person name="Brown C.T."/>
            <person name="Hug L.A."/>
            <person name="Sharon I."/>
            <person name="Castelle C.J."/>
            <person name="Probst A.J."/>
            <person name="Thomas B.C."/>
            <person name="Singh A."/>
            <person name="Wilkins M.J."/>
            <person name="Karaoz U."/>
            <person name="Brodie E.L."/>
            <person name="Williams K.H."/>
            <person name="Hubbard S.S."/>
            <person name="Banfield J.F."/>
        </authorList>
    </citation>
    <scope>NUCLEOTIDE SEQUENCE [LARGE SCALE GENOMIC DNA]</scope>
</reference>
<sequence length="100" mass="11145">MALGILSYLGILLVIPFLVSRNDPFVRFHLKQGMVLLVIEVILWILSGMFYGLISLINLLELGVIILAIIGIVNVLQRKEKELPLVGSFSKQLDPLFNAV</sequence>
<feature type="transmembrane region" description="Helical" evidence="5">
    <location>
        <begin position="59"/>
        <end position="76"/>
    </location>
</feature>
<protein>
    <recommendedName>
        <fullName evidence="8">Import component protein</fullName>
    </recommendedName>
</protein>
<comment type="caution">
    <text evidence="6">The sequence shown here is derived from an EMBL/GenBank/DDBJ whole genome shotgun (WGS) entry which is preliminary data.</text>
</comment>
<accession>A0A1G2MAZ3</accession>
<proteinExistence type="predicted"/>
<evidence type="ECO:0000256" key="4">
    <source>
        <dbReference type="ARBA" id="ARBA00023136"/>
    </source>
</evidence>